<feature type="transmembrane region" description="Helical" evidence="1">
    <location>
        <begin position="330"/>
        <end position="349"/>
    </location>
</feature>
<evidence type="ECO:0000313" key="2">
    <source>
        <dbReference type="EMBL" id="PQO37385.1"/>
    </source>
</evidence>
<keyword evidence="1" id="KW-1133">Transmembrane helix</keyword>
<dbReference type="RefSeq" id="WP_105328635.1">
    <property type="nucleotide sequence ID" value="NZ_PUHY01000005.1"/>
</dbReference>
<organism evidence="2 3">
    <name type="scientific">Blastopirellula marina</name>
    <dbReference type="NCBI Taxonomy" id="124"/>
    <lineage>
        <taxon>Bacteria</taxon>
        <taxon>Pseudomonadati</taxon>
        <taxon>Planctomycetota</taxon>
        <taxon>Planctomycetia</taxon>
        <taxon>Pirellulales</taxon>
        <taxon>Pirellulaceae</taxon>
        <taxon>Blastopirellula</taxon>
    </lineage>
</organism>
<sequence>MNAQLYQVFRTYWQRRILVLLALLAFLLGVGLFLVGRFTGKTANQIAPTISYTGEFVFLYSKDWKAELKGRHPSSFHGIYVSDPRDAPEIDLSQFSNISRLQLRTSTLTPERLAQIKSLDHLRELELHADAIPNGTWTALGSRLTLLDVPARLLKEHAGEMSQMTNLEVLRIDRDSLDVATMEVVAQIPNLRTLVLSSSVIDFNSTAESKPAPPMTWDPAPLAPLKESVHLRSIFIDTPEPTARTTPELPGVVLYPAKTSLGQQSVLMFCIYFSAIVSIIVALQIWAHFATQHSVIIPGYHRPHQLAAVLVTLAGIFATMLLLMNAGIAILPALAIAVAVPTMILVLLVGSLAKSALIRGICTPLGIISGVLIWFPAIGMNSSPTIGGEMAWFLQGTTWLLALSLGVGQVLLLAVSFDYMPKMTRQIYETSAMHPGFSPWDPQQQKRAAFGNKRWWQSLWDRSAAYPRLAGSSLWQQARLWQLGNVYRPLVMLILFGGAFLGMSYLMGNGGIKDSIQMGLVFQMGAIALFMPLSVWYRRCRNLQIESMRPVGRREFAKQLFVALARDQMWAIIPVLLGIAYLLFISPDQFDRAPVVAPLPLIAMVWGYALSTSIFVIRQTWILVLYFIAMIFGPVIIMGGLAFYLDSYGLSNSVQLIIVYAEFAVAIVLAVAIIRITYAKAVQREWGY</sequence>
<feature type="transmembrane region" description="Helical" evidence="1">
    <location>
        <begin position="560"/>
        <end position="584"/>
    </location>
</feature>
<proteinExistence type="predicted"/>
<feature type="transmembrane region" description="Helical" evidence="1">
    <location>
        <begin position="356"/>
        <end position="378"/>
    </location>
</feature>
<keyword evidence="1" id="KW-0472">Membrane</keyword>
<dbReference type="OrthoDB" id="246807at2"/>
<dbReference type="AlphaFoldDB" id="A0A2S8FYX1"/>
<dbReference type="SUPFAM" id="SSF52058">
    <property type="entry name" value="L domain-like"/>
    <property type="match status" value="1"/>
</dbReference>
<keyword evidence="1" id="KW-0812">Transmembrane</keyword>
<feature type="transmembrane region" description="Helical" evidence="1">
    <location>
        <begin position="398"/>
        <end position="417"/>
    </location>
</feature>
<feature type="transmembrane region" description="Helical" evidence="1">
    <location>
        <begin position="596"/>
        <end position="617"/>
    </location>
</feature>
<dbReference type="InterPro" id="IPR032675">
    <property type="entry name" value="LRR_dom_sf"/>
</dbReference>
<name>A0A2S8FYX1_9BACT</name>
<feature type="transmembrane region" description="Helical" evidence="1">
    <location>
        <begin position="266"/>
        <end position="286"/>
    </location>
</feature>
<dbReference type="Proteomes" id="UP000238322">
    <property type="component" value="Unassembled WGS sequence"/>
</dbReference>
<reference evidence="2 3" key="1">
    <citation type="submission" date="2018-02" db="EMBL/GenBank/DDBJ databases">
        <title>Comparative genomes isolates from brazilian mangrove.</title>
        <authorList>
            <person name="Araujo J.E."/>
            <person name="Taketani R.G."/>
            <person name="Silva M.C.P."/>
            <person name="Loureco M.V."/>
            <person name="Andreote F.D."/>
        </authorList>
    </citation>
    <scope>NUCLEOTIDE SEQUENCE [LARGE SCALE GENOMIC DNA]</scope>
    <source>
        <strain evidence="2 3">Hex-1 MGV</strain>
    </source>
</reference>
<evidence type="ECO:0000313" key="3">
    <source>
        <dbReference type="Proteomes" id="UP000238322"/>
    </source>
</evidence>
<feature type="transmembrane region" description="Helical" evidence="1">
    <location>
        <begin position="306"/>
        <end position="324"/>
    </location>
</feature>
<evidence type="ECO:0000256" key="1">
    <source>
        <dbReference type="SAM" id="Phobius"/>
    </source>
</evidence>
<feature type="transmembrane region" description="Helical" evidence="1">
    <location>
        <begin position="657"/>
        <end position="678"/>
    </location>
</feature>
<feature type="transmembrane region" description="Helical" evidence="1">
    <location>
        <begin position="486"/>
        <end position="508"/>
    </location>
</feature>
<protein>
    <submittedName>
        <fullName evidence="2">Uncharacterized protein</fullName>
    </submittedName>
</protein>
<accession>A0A2S8FYX1</accession>
<gene>
    <name evidence="2" type="ORF">C5Y83_05425</name>
</gene>
<feature type="transmembrane region" description="Helical" evidence="1">
    <location>
        <begin position="520"/>
        <end position="539"/>
    </location>
</feature>
<comment type="caution">
    <text evidence="2">The sequence shown here is derived from an EMBL/GenBank/DDBJ whole genome shotgun (WGS) entry which is preliminary data.</text>
</comment>
<feature type="transmembrane region" description="Helical" evidence="1">
    <location>
        <begin position="624"/>
        <end position="645"/>
    </location>
</feature>
<dbReference type="Gene3D" id="3.80.10.10">
    <property type="entry name" value="Ribonuclease Inhibitor"/>
    <property type="match status" value="1"/>
</dbReference>
<dbReference type="EMBL" id="PUHY01000005">
    <property type="protein sequence ID" value="PQO37385.1"/>
    <property type="molecule type" value="Genomic_DNA"/>
</dbReference>